<feature type="region of interest" description="Disordered" evidence="10">
    <location>
        <begin position="367"/>
        <end position="522"/>
    </location>
</feature>
<keyword evidence="5 12" id="KW-0418">Kinase</keyword>
<feature type="compositionally biased region" description="Polar residues" evidence="10">
    <location>
        <begin position="579"/>
        <end position="590"/>
    </location>
</feature>
<dbReference type="eggNOG" id="KOG0198">
    <property type="taxonomic scope" value="Eukaryota"/>
</dbReference>
<dbReference type="PROSITE" id="PS00107">
    <property type="entry name" value="PROTEIN_KINASE_ATP"/>
    <property type="match status" value="1"/>
</dbReference>
<dbReference type="InterPro" id="IPR000719">
    <property type="entry name" value="Prot_kinase_dom"/>
</dbReference>
<comment type="catalytic activity">
    <reaction evidence="8">
        <text>L-seryl-[protein] + ATP = O-phospho-L-seryl-[protein] + ADP + H(+)</text>
        <dbReference type="Rhea" id="RHEA:17989"/>
        <dbReference type="Rhea" id="RHEA-COMP:9863"/>
        <dbReference type="Rhea" id="RHEA-COMP:11604"/>
        <dbReference type="ChEBI" id="CHEBI:15378"/>
        <dbReference type="ChEBI" id="CHEBI:29999"/>
        <dbReference type="ChEBI" id="CHEBI:30616"/>
        <dbReference type="ChEBI" id="CHEBI:83421"/>
        <dbReference type="ChEBI" id="CHEBI:456216"/>
        <dbReference type="EC" id="2.7.11.1"/>
    </reaction>
</comment>
<feature type="compositionally biased region" description="Basic and acidic residues" evidence="10">
    <location>
        <begin position="555"/>
        <end position="569"/>
    </location>
</feature>
<dbReference type="Pfam" id="PF00069">
    <property type="entry name" value="Pkinase"/>
    <property type="match status" value="2"/>
</dbReference>
<organism evidence="12 13">
    <name type="scientific">Morus notabilis</name>
    <dbReference type="NCBI Taxonomy" id="981085"/>
    <lineage>
        <taxon>Eukaryota</taxon>
        <taxon>Viridiplantae</taxon>
        <taxon>Streptophyta</taxon>
        <taxon>Embryophyta</taxon>
        <taxon>Tracheophyta</taxon>
        <taxon>Spermatophyta</taxon>
        <taxon>Magnoliopsida</taxon>
        <taxon>eudicotyledons</taxon>
        <taxon>Gunneridae</taxon>
        <taxon>Pentapetalae</taxon>
        <taxon>rosids</taxon>
        <taxon>fabids</taxon>
        <taxon>Rosales</taxon>
        <taxon>Moraceae</taxon>
        <taxon>Moreae</taxon>
        <taxon>Morus</taxon>
    </lineage>
</organism>
<evidence type="ECO:0000256" key="9">
    <source>
        <dbReference type="PROSITE-ProRule" id="PRU10141"/>
    </source>
</evidence>
<name>W9SKM1_9ROSA</name>
<feature type="domain" description="Protein kinase" evidence="11">
    <location>
        <begin position="20"/>
        <end position="343"/>
    </location>
</feature>
<evidence type="ECO:0000256" key="1">
    <source>
        <dbReference type="ARBA" id="ARBA00012513"/>
    </source>
</evidence>
<keyword evidence="4 9" id="KW-0547">Nucleotide-binding</keyword>
<dbReference type="InterPro" id="IPR011009">
    <property type="entry name" value="Kinase-like_dom_sf"/>
</dbReference>
<dbReference type="InterPro" id="IPR016024">
    <property type="entry name" value="ARM-type_fold"/>
</dbReference>
<evidence type="ECO:0000256" key="7">
    <source>
        <dbReference type="ARBA" id="ARBA00047899"/>
    </source>
</evidence>
<evidence type="ECO:0000256" key="5">
    <source>
        <dbReference type="ARBA" id="ARBA00022777"/>
    </source>
</evidence>
<dbReference type="CDD" id="cd06627">
    <property type="entry name" value="STKc_Cdc7_like"/>
    <property type="match status" value="1"/>
</dbReference>
<evidence type="ECO:0000256" key="8">
    <source>
        <dbReference type="ARBA" id="ARBA00048679"/>
    </source>
</evidence>
<sequence>MSRQTTSSHFHKSKTLDNKYMLGDEIGKGAYGRVYKGLDLENGDFVAIKQVSLENIAQEDLNIIMQEIDLLKNLNHKNIVKYLGSLKTKTHLHIVLEYVENGSLANIIKPNKFGPFPESLVAVYISQGLVKLADFGVATKLTEADVNTHSVVGTPYWMAPEKVKDKFLQFGIGNVEQSREEDNKRVLPRPKGTGRKKQSNPQKKRVQASPTPSPPPQNLGVKVRHDQVEHMHRSSKQACGQPPKVEVKEALPLLYNHIVIEMSGVCAASDIWSVGCTVIELLTCLPPYYDLQPMPALFRIVQDEHPPIPDSLSPDITDFLRQCFKKDARQRPDAKTLLSHPWIQNCRPALQSSIRHSGTLRNIQEDVSTDAEISNGDHQSSGGSPSVEKVEIAASAMKADSKKELSSSEVVDMTKSGQHPASDLGHVDERTENPEDDLSDQVPTLAIHEKSSPQNGAGRLSSDKEGTSSDQAELLELPQPSNHDEVLVNGGVGSPASRVKNGGKGISSSITNRPFGFGQRNQDTSFQKVVKMSVTMGGNELSRFSDTPGDASLDDLFHPLDRNPEDRTTEASTSASTSHLNQGNSPVNDSGKNDLATKLRATIAQKQMENEMGQENGGGGNLLSFMMGYLKDDVIDIDGLVFDERLPGENIFPLQAVEFSRLVGSLRPEESEEVIVSACQKLIGIFHQRPEQKIVFVTQHGLLPLMELLEVPKTRVICSVLQIINQIIRDNTDFQENACLVGLIPAVMSFAVPDRPREIRMEAACFLQQLCQSSALTLQMFIACRGIPVLVGFLEADYAKYRYFKKGLNTQKLEKETDFIPDLPGVDLEEDFVADSGGDSDVIWHGEVDTREQGNFVGLEEVRLLTAPDVDQRVSHTHVEVSEDRVLDLSP</sequence>
<dbReference type="InterPro" id="IPR053235">
    <property type="entry name" value="Ser_Thr_kinase"/>
</dbReference>
<dbReference type="GO" id="GO:0005737">
    <property type="term" value="C:cytoplasm"/>
    <property type="evidence" value="ECO:0007669"/>
    <property type="project" value="TreeGrafter"/>
</dbReference>
<evidence type="ECO:0000313" key="12">
    <source>
        <dbReference type="EMBL" id="EXC33091.1"/>
    </source>
</evidence>
<dbReference type="GO" id="GO:0004674">
    <property type="term" value="F:protein serine/threonine kinase activity"/>
    <property type="evidence" value="ECO:0007669"/>
    <property type="project" value="UniProtKB-KW"/>
</dbReference>
<dbReference type="PROSITE" id="PS50011">
    <property type="entry name" value="PROTEIN_KINASE_DOM"/>
    <property type="match status" value="1"/>
</dbReference>
<dbReference type="InterPro" id="IPR011989">
    <property type="entry name" value="ARM-like"/>
</dbReference>
<feature type="region of interest" description="Disordered" evidence="10">
    <location>
        <begin position="541"/>
        <end position="593"/>
    </location>
</feature>
<feature type="compositionally biased region" description="Basic residues" evidence="10">
    <location>
        <begin position="186"/>
        <end position="206"/>
    </location>
</feature>
<feature type="binding site" evidence="9">
    <location>
        <position position="49"/>
    </location>
    <ligand>
        <name>ATP</name>
        <dbReference type="ChEBI" id="CHEBI:30616"/>
    </ligand>
</feature>
<dbReference type="Proteomes" id="UP000030645">
    <property type="component" value="Unassembled WGS sequence"/>
</dbReference>
<evidence type="ECO:0000256" key="6">
    <source>
        <dbReference type="ARBA" id="ARBA00022840"/>
    </source>
</evidence>
<protein>
    <recommendedName>
        <fullName evidence="1">non-specific serine/threonine protein kinase</fullName>
        <ecNumber evidence="1">2.7.11.1</ecNumber>
    </recommendedName>
</protein>
<dbReference type="EC" id="2.7.11.1" evidence="1"/>
<evidence type="ECO:0000256" key="4">
    <source>
        <dbReference type="ARBA" id="ARBA00022741"/>
    </source>
</evidence>
<dbReference type="STRING" id="981085.W9SKM1"/>
<dbReference type="Gene3D" id="1.10.510.10">
    <property type="entry name" value="Transferase(Phosphotransferase) domain 1"/>
    <property type="match status" value="3"/>
</dbReference>
<dbReference type="EMBL" id="KE346319">
    <property type="protein sequence ID" value="EXC33091.1"/>
    <property type="molecule type" value="Genomic_DNA"/>
</dbReference>
<reference evidence="13" key="1">
    <citation type="submission" date="2013-01" db="EMBL/GenBank/DDBJ databases">
        <title>Draft Genome Sequence of a Mulberry Tree, Morus notabilis C.K. Schneid.</title>
        <authorList>
            <person name="He N."/>
            <person name="Zhao S."/>
        </authorList>
    </citation>
    <scope>NUCLEOTIDE SEQUENCE</scope>
</reference>
<keyword evidence="6 9" id="KW-0067">ATP-binding</keyword>
<dbReference type="GO" id="GO:0005524">
    <property type="term" value="F:ATP binding"/>
    <property type="evidence" value="ECO:0007669"/>
    <property type="project" value="UniProtKB-UniRule"/>
</dbReference>
<dbReference type="SUPFAM" id="SSF48371">
    <property type="entry name" value="ARM repeat"/>
    <property type="match status" value="1"/>
</dbReference>
<dbReference type="PANTHER" id="PTHR24361:SF433">
    <property type="entry name" value="PROTEIN KINASE DOMAIN-CONTAINING PROTEIN"/>
    <property type="match status" value="1"/>
</dbReference>
<evidence type="ECO:0000256" key="2">
    <source>
        <dbReference type="ARBA" id="ARBA00022527"/>
    </source>
</evidence>
<evidence type="ECO:0000256" key="3">
    <source>
        <dbReference type="ARBA" id="ARBA00022679"/>
    </source>
</evidence>
<gene>
    <name evidence="12" type="ORF">L484_014970</name>
</gene>
<feature type="region of interest" description="Disordered" evidence="10">
    <location>
        <begin position="179"/>
        <end position="220"/>
    </location>
</feature>
<keyword evidence="2" id="KW-0723">Serine/threonine-protein kinase</keyword>
<dbReference type="PANTHER" id="PTHR24361">
    <property type="entry name" value="MITOGEN-ACTIVATED KINASE KINASE KINASE"/>
    <property type="match status" value="1"/>
</dbReference>
<dbReference type="AlphaFoldDB" id="W9SKM1"/>
<comment type="catalytic activity">
    <reaction evidence="7">
        <text>L-threonyl-[protein] + ATP = O-phospho-L-threonyl-[protein] + ADP + H(+)</text>
        <dbReference type="Rhea" id="RHEA:46608"/>
        <dbReference type="Rhea" id="RHEA-COMP:11060"/>
        <dbReference type="Rhea" id="RHEA-COMP:11605"/>
        <dbReference type="ChEBI" id="CHEBI:15378"/>
        <dbReference type="ChEBI" id="CHEBI:30013"/>
        <dbReference type="ChEBI" id="CHEBI:30616"/>
        <dbReference type="ChEBI" id="CHEBI:61977"/>
        <dbReference type="ChEBI" id="CHEBI:456216"/>
        <dbReference type="EC" id="2.7.11.1"/>
    </reaction>
</comment>
<accession>W9SKM1</accession>
<evidence type="ECO:0000313" key="13">
    <source>
        <dbReference type="Proteomes" id="UP000030645"/>
    </source>
</evidence>
<evidence type="ECO:0000256" key="10">
    <source>
        <dbReference type="SAM" id="MobiDB-lite"/>
    </source>
</evidence>
<proteinExistence type="predicted"/>
<dbReference type="SUPFAM" id="SSF56112">
    <property type="entry name" value="Protein kinase-like (PK-like)"/>
    <property type="match status" value="2"/>
</dbReference>
<keyword evidence="13" id="KW-1185">Reference proteome</keyword>
<evidence type="ECO:0000259" key="11">
    <source>
        <dbReference type="PROSITE" id="PS50011"/>
    </source>
</evidence>
<dbReference type="Gene3D" id="1.25.10.10">
    <property type="entry name" value="Leucine-rich Repeat Variant"/>
    <property type="match status" value="1"/>
</dbReference>
<keyword evidence="3" id="KW-0808">Transferase</keyword>
<dbReference type="InterPro" id="IPR017441">
    <property type="entry name" value="Protein_kinase_ATP_BS"/>
</dbReference>